<dbReference type="PANTHER" id="PTHR30011:SF32">
    <property type="entry name" value="CONSERVED PROTEIN"/>
    <property type="match status" value="1"/>
</dbReference>
<dbReference type="RefSeq" id="WP_047221762.1">
    <property type="nucleotide sequence ID" value="NZ_JWIO01000004.1"/>
</dbReference>
<dbReference type="InterPro" id="IPR051260">
    <property type="entry name" value="Diverse_substr_monoxygenases"/>
</dbReference>
<dbReference type="Proteomes" id="UP000035425">
    <property type="component" value="Unassembled WGS sequence"/>
</dbReference>
<sequence>MDVSIGLPSTIPGVEGSQILEWAKRADRSVFLSLGVIDRLVYPNDEPLITLAAAAAVTERIKLLTAIAILPYRVNAALFAKQAASIQHLSGNRLVLGLGLGGREDDYQAGGVPFTGRGRRFEKMLVDTLEIWSGEPRGDAGAIGPTPPARPGLLIGGQSPRSFQRAAEHADGWIAGGAPPEAFGPAAAQAKAAWEARGRKDRPRLAALGYFSLGPEARAHAESYLRHYYAFAGAYAEQVVAGALTDGRAVRDAVAAFADAGCDELVLLPCNPEPGQVDLLADAVR</sequence>
<dbReference type="SUPFAM" id="SSF51679">
    <property type="entry name" value="Bacterial luciferase-like"/>
    <property type="match status" value="1"/>
</dbReference>
<dbReference type="Pfam" id="PF00296">
    <property type="entry name" value="Bac_luciferase"/>
    <property type="match status" value="1"/>
</dbReference>
<dbReference type="EMBL" id="JWIO01000004">
    <property type="protein sequence ID" value="KLL12465.1"/>
    <property type="molecule type" value="Genomic_DNA"/>
</dbReference>
<protein>
    <recommendedName>
        <fullName evidence="1">Luciferase-like domain-containing protein</fullName>
    </recommendedName>
</protein>
<keyword evidence="3" id="KW-1185">Reference proteome</keyword>
<evidence type="ECO:0000259" key="1">
    <source>
        <dbReference type="Pfam" id="PF00296"/>
    </source>
</evidence>
<name>A0ABR5F718_9ACTN</name>
<proteinExistence type="predicted"/>
<reference evidence="2 3" key="1">
    <citation type="submission" date="2014-12" db="EMBL/GenBank/DDBJ databases">
        <title>Frankia sp. BMG5.1 draft genome.</title>
        <authorList>
            <person name="Gtari M."/>
            <person name="Ghodhbane-Gtari F."/>
            <person name="Nouioui I."/>
            <person name="Ktari A."/>
            <person name="Hezbri K."/>
            <person name="Mimouni W."/>
            <person name="Sbissi I."/>
            <person name="Ayari A."/>
            <person name="Yamanaka T."/>
            <person name="Normand P."/>
            <person name="Tisa L.S."/>
            <person name="Boudabous A."/>
        </authorList>
    </citation>
    <scope>NUCLEOTIDE SEQUENCE [LARGE SCALE GENOMIC DNA]</scope>
    <source>
        <strain evidence="2 3">BMG5.1</strain>
    </source>
</reference>
<feature type="domain" description="Luciferase-like" evidence="1">
    <location>
        <begin position="17"/>
        <end position="248"/>
    </location>
</feature>
<dbReference type="InterPro" id="IPR036661">
    <property type="entry name" value="Luciferase-like_sf"/>
</dbReference>
<evidence type="ECO:0000313" key="2">
    <source>
        <dbReference type="EMBL" id="KLL12465.1"/>
    </source>
</evidence>
<dbReference type="PANTHER" id="PTHR30011">
    <property type="entry name" value="ALKANESULFONATE MONOOXYGENASE-RELATED"/>
    <property type="match status" value="1"/>
</dbReference>
<dbReference type="Gene3D" id="3.20.20.30">
    <property type="entry name" value="Luciferase-like domain"/>
    <property type="match status" value="1"/>
</dbReference>
<organism evidence="2 3">
    <name type="scientific">Protofrankia coriariae</name>
    <dbReference type="NCBI Taxonomy" id="1562887"/>
    <lineage>
        <taxon>Bacteria</taxon>
        <taxon>Bacillati</taxon>
        <taxon>Actinomycetota</taxon>
        <taxon>Actinomycetes</taxon>
        <taxon>Frankiales</taxon>
        <taxon>Frankiaceae</taxon>
        <taxon>Protofrankia</taxon>
    </lineage>
</organism>
<dbReference type="InterPro" id="IPR011251">
    <property type="entry name" value="Luciferase-like_dom"/>
</dbReference>
<accession>A0ABR5F718</accession>
<comment type="caution">
    <text evidence="2">The sequence shown here is derived from an EMBL/GenBank/DDBJ whole genome shotgun (WGS) entry which is preliminary data.</text>
</comment>
<gene>
    <name evidence="2" type="ORF">FrCorBMG51_04005</name>
</gene>
<evidence type="ECO:0000313" key="3">
    <source>
        <dbReference type="Proteomes" id="UP000035425"/>
    </source>
</evidence>